<sequence>MSCTRPNLEMQRPHHHSQYTDKEFIHAFESRGFPPNLFTHEAHLRLAWIYLIQYDESLAIDKTCQGIQNFDQFHGDGTKYHVTLTVASVKVVHHFRQKSTATTFEEFIIEYPRLITSFKELLSLHYGKEVISDPKAKTIYLEPDLLPFT</sequence>
<dbReference type="Proteomes" id="UP000266067">
    <property type="component" value="Unassembled WGS sequence"/>
</dbReference>
<dbReference type="RefSeq" id="WP_119609511.1">
    <property type="nucleotide sequence ID" value="NZ_QXFH01000077.1"/>
</dbReference>
<reference evidence="1 2" key="1">
    <citation type="submission" date="2018-08" db="EMBL/GenBank/DDBJ databases">
        <title>Proposal of Muricauda 72 sp.nov. and Muricauda NH166 sp.nov., isolated from seawater.</title>
        <authorList>
            <person name="Cheng H."/>
            <person name="Wu Y.-H."/>
            <person name="Guo L.-L."/>
            <person name="Xu X.-W."/>
        </authorList>
    </citation>
    <scope>NUCLEOTIDE SEQUENCE [LARGE SCALE GENOMIC DNA]</scope>
    <source>
        <strain evidence="1 2">KCTC 22173</strain>
    </source>
</reference>
<dbReference type="OrthoDB" id="282517at2"/>
<protein>
    <submittedName>
        <fullName evidence="1">Uncharacterized protein</fullName>
    </submittedName>
</protein>
<dbReference type="AlphaFoldDB" id="A0A3A1N3P0"/>
<keyword evidence="2" id="KW-1185">Reference proteome</keyword>
<organism evidence="1 2">
    <name type="scientific">Flagellimonas lutimaris</name>
    <dbReference type="NCBI Taxonomy" id="475082"/>
    <lineage>
        <taxon>Bacteria</taxon>
        <taxon>Pseudomonadati</taxon>
        <taxon>Bacteroidota</taxon>
        <taxon>Flavobacteriia</taxon>
        <taxon>Flavobacteriales</taxon>
        <taxon>Flavobacteriaceae</taxon>
        <taxon>Flagellimonas</taxon>
    </lineage>
</organism>
<evidence type="ECO:0000313" key="2">
    <source>
        <dbReference type="Proteomes" id="UP000266067"/>
    </source>
</evidence>
<comment type="caution">
    <text evidence="1">The sequence shown here is derived from an EMBL/GenBank/DDBJ whole genome shotgun (WGS) entry which is preliminary data.</text>
</comment>
<gene>
    <name evidence="1" type="ORF">D2V08_16410</name>
</gene>
<name>A0A3A1N3P0_9FLAO</name>
<accession>A0A3A1N3P0</accession>
<dbReference type="EMBL" id="QXFH01000077">
    <property type="protein sequence ID" value="RIV30658.1"/>
    <property type="molecule type" value="Genomic_DNA"/>
</dbReference>
<evidence type="ECO:0000313" key="1">
    <source>
        <dbReference type="EMBL" id="RIV30658.1"/>
    </source>
</evidence>
<proteinExistence type="predicted"/>